<dbReference type="SUPFAM" id="SSF52402">
    <property type="entry name" value="Adenine nucleotide alpha hydrolases-like"/>
    <property type="match status" value="1"/>
</dbReference>
<accession>A0ABD6DFP6</accession>
<evidence type="ECO:0000313" key="3">
    <source>
        <dbReference type="Proteomes" id="UP001597052"/>
    </source>
</evidence>
<dbReference type="InterPro" id="IPR006016">
    <property type="entry name" value="UspA"/>
</dbReference>
<comment type="caution">
    <text evidence="2">The sequence shown here is derived from an EMBL/GenBank/DDBJ whole genome shotgun (WGS) entry which is preliminary data.</text>
</comment>
<evidence type="ECO:0000259" key="1">
    <source>
        <dbReference type="Pfam" id="PF00582"/>
    </source>
</evidence>
<reference evidence="2 3" key="1">
    <citation type="journal article" date="2019" name="Int. J. Syst. Evol. Microbiol.">
        <title>The Global Catalogue of Microorganisms (GCM) 10K type strain sequencing project: providing services to taxonomists for standard genome sequencing and annotation.</title>
        <authorList>
            <consortium name="The Broad Institute Genomics Platform"/>
            <consortium name="The Broad Institute Genome Sequencing Center for Infectious Disease"/>
            <person name="Wu L."/>
            <person name="Ma J."/>
        </authorList>
    </citation>
    <scope>NUCLEOTIDE SEQUENCE [LARGE SCALE GENOMIC DNA]</scope>
    <source>
        <strain evidence="2 3">CGMCC 1.10593</strain>
    </source>
</reference>
<gene>
    <name evidence="2" type="ORF">ACFSBW_19210</name>
</gene>
<protein>
    <submittedName>
        <fullName evidence="2">Universal stress protein</fullName>
    </submittedName>
</protein>
<dbReference type="EMBL" id="JBHUDM010000015">
    <property type="protein sequence ID" value="MFD1643973.1"/>
    <property type="molecule type" value="Genomic_DNA"/>
</dbReference>
<dbReference type="AlphaFoldDB" id="A0ABD6DFP6"/>
<evidence type="ECO:0000313" key="2">
    <source>
        <dbReference type="EMBL" id="MFD1643973.1"/>
    </source>
</evidence>
<name>A0ABD6DFP6_9EURY</name>
<keyword evidence="3" id="KW-1185">Reference proteome</keyword>
<dbReference type="Gene3D" id="3.40.50.620">
    <property type="entry name" value="HUPs"/>
    <property type="match status" value="1"/>
</dbReference>
<organism evidence="2 3">
    <name type="scientific">Halohasta litorea</name>
    <dbReference type="NCBI Taxonomy" id="869891"/>
    <lineage>
        <taxon>Archaea</taxon>
        <taxon>Methanobacteriati</taxon>
        <taxon>Methanobacteriota</taxon>
        <taxon>Stenosarchaea group</taxon>
        <taxon>Halobacteria</taxon>
        <taxon>Halobacteriales</taxon>
        <taxon>Haloferacaceae</taxon>
        <taxon>Halohasta</taxon>
    </lineage>
</organism>
<dbReference type="RefSeq" id="WP_256397903.1">
    <property type="nucleotide sequence ID" value="NZ_JANHDJ010000017.1"/>
</dbReference>
<proteinExistence type="predicted"/>
<dbReference type="Pfam" id="PF00582">
    <property type="entry name" value="Usp"/>
    <property type="match status" value="1"/>
</dbReference>
<dbReference type="CDD" id="cd00293">
    <property type="entry name" value="USP-like"/>
    <property type="match status" value="1"/>
</dbReference>
<sequence>MDRALVVVNSGDAEQVLGKRAGEFATALDADLHVVKFADQSEYQRQLEKSAANSRNFDSMEDVKAHAREQAQRYADKVFGDLDVEVAGVVDNLPNGIVSYAEEHNCDHIFVTGRKRSPSGKVLFGDTAQSIILNFEGPVTVITV</sequence>
<dbReference type="InterPro" id="IPR014729">
    <property type="entry name" value="Rossmann-like_a/b/a_fold"/>
</dbReference>
<feature type="domain" description="UspA" evidence="1">
    <location>
        <begin position="2"/>
        <end position="142"/>
    </location>
</feature>
<dbReference type="Proteomes" id="UP001597052">
    <property type="component" value="Unassembled WGS sequence"/>
</dbReference>